<evidence type="ECO:0000256" key="7">
    <source>
        <dbReference type="SAM" id="Phobius"/>
    </source>
</evidence>
<keyword evidence="5 7" id="KW-1133">Transmembrane helix</keyword>
<feature type="transmembrane region" description="Helical" evidence="7">
    <location>
        <begin position="355"/>
        <end position="373"/>
    </location>
</feature>
<evidence type="ECO:0000313" key="9">
    <source>
        <dbReference type="Proteomes" id="UP001249240"/>
    </source>
</evidence>
<dbReference type="Proteomes" id="UP001249240">
    <property type="component" value="Unassembled WGS sequence"/>
</dbReference>
<dbReference type="PANTHER" id="PTHR43549:SF3">
    <property type="entry name" value="MULTIDRUG RESISTANCE PROTEIN YPNP-RELATED"/>
    <property type="match status" value="1"/>
</dbReference>
<feature type="transmembrane region" description="Helical" evidence="7">
    <location>
        <begin position="280"/>
        <end position="302"/>
    </location>
</feature>
<dbReference type="InterPro" id="IPR002528">
    <property type="entry name" value="MATE_fam"/>
</dbReference>
<comment type="subcellular location">
    <subcellularLocation>
        <location evidence="1">Cell membrane</location>
        <topology evidence="1">Multi-pass membrane protein</topology>
    </subcellularLocation>
</comment>
<feature type="transmembrane region" description="Helical" evidence="7">
    <location>
        <begin position="394"/>
        <end position="413"/>
    </location>
</feature>
<dbReference type="GO" id="GO:0005886">
    <property type="term" value="C:plasma membrane"/>
    <property type="evidence" value="ECO:0007669"/>
    <property type="project" value="UniProtKB-SubCell"/>
</dbReference>
<sequence length="457" mass="49436">MKELTHGNPAKLILLFTLPLFVGNVFQQFYSMIDMLVVGQVLGKDALAAVGATGSVSFLIIGFAQGLTSGLSIITAQRFGAKDLQGVRKSFAASIVISLVVTVILTILSLVFLRPLLLLMQTPPELLNQAQDFISVILAGIFAAMSFNLLSNMVRALGDSRTPLFFLAAAVVVNVVLDLIFIIYLHMGVAGAGYATVIAQVFASLLCVWFIRRKIPLLQISRKHFSFDKKELGMHLRAALPMGFQSSIIAIGAVILQSALNTLGTDVVAAQAAASRIDQFAILPMMSFGITMTTFTAQNLGAKQYGRILQGVKYGLLMSGAFSLFAGLLVITCGRTFIALFVARSETHVFDLAQTYFTINGSLYWVLATLLILRYTLQGLGQAKIPTIAGMMELIMRSFAAIILTHSFGFAGAAFASPLAWIGSTLVLLASYFKAIRRLKQLDNQQTLEAAEISFEH</sequence>
<name>A0AAW8SXG0_9ENTE</name>
<feature type="transmembrane region" description="Helical" evidence="7">
    <location>
        <begin position="12"/>
        <end position="30"/>
    </location>
</feature>
<keyword evidence="6 7" id="KW-0472">Membrane</keyword>
<dbReference type="RefSeq" id="WP_010747229.1">
    <property type="nucleotide sequence ID" value="NZ_BAAAXM010000057.1"/>
</dbReference>
<organism evidence="8 9">
    <name type="scientific">Enterococcus raffinosus</name>
    <dbReference type="NCBI Taxonomy" id="71452"/>
    <lineage>
        <taxon>Bacteria</taxon>
        <taxon>Bacillati</taxon>
        <taxon>Bacillota</taxon>
        <taxon>Bacilli</taxon>
        <taxon>Lactobacillales</taxon>
        <taxon>Enterococcaceae</taxon>
        <taxon>Enterococcus</taxon>
    </lineage>
</organism>
<evidence type="ECO:0000256" key="6">
    <source>
        <dbReference type="ARBA" id="ARBA00023136"/>
    </source>
</evidence>
<dbReference type="CDD" id="cd13138">
    <property type="entry name" value="MATE_yoeA_like"/>
    <property type="match status" value="1"/>
</dbReference>
<dbReference type="Pfam" id="PF01554">
    <property type="entry name" value="MatE"/>
    <property type="match status" value="2"/>
</dbReference>
<feature type="transmembrane region" description="Helical" evidence="7">
    <location>
        <begin position="163"/>
        <end position="185"/>
    </location>
</feature>
<keyword evidence="3" id="KW-1003">Cell membrane</keyword>
<dbReference type="InterPro" id="IPR048279">
    <property type="entry name" value="MdtK-like"/>
</dbReference>
<accession>A0AAW8SXG0</accession>
<keyword evidence="2" id="KW-0813">Transport</keyword>
<evidence type="ECO:0000256" key="5">
    <source>
        <dbReference type="ARBA" id="ARBA00022989"/>
    </source>
</evidence>
<dbReference type="AlphaFoldDB" id="A0AAW8SXG0"/>
<feature type="transmembrane region" description="Helical" evidence="7">
    <location>
        <begin position="133"/>
        <end position="151"/>
    </location>
</feature>
<proteinExistence type="predicted"/>
<feature type="transmembrane region" description="Helical" evidence="7">
    <location>
        <begin position="232"/>
        <end position="260"/>
    </location>
</feature>
<reference evidence="8" key="1">
    <citation type="submission" date="2023-03" db="EMBL/GenBank/DDBJ databases">
        <authorList>
            <person name="Shen W."/>
            <person name="Cai J."/>
        </authorList>
    </citation>
    <scope>NUCLEOTIDE SEQUENCE</scope>
    <source>
        <strain evidence="8">B646-2</strain>
    </source>
</reference>
<feature type="transmembrane region" description="Helical" evidence="7">
    <location>
        <begin position="91"/>
        <end position="113"/>
    </location>
</feature>
<evidence type="ECO:0000256" key="1">
    <source>
        <dbReference type="ARBA" id="ARBA00004651"/>
    </source>
</evidence>
<dbReference type="PANTHER" id="PTHR43549">
    <property type="entry name" value="MULTIDRUG RESISTANCE PROTEIN YPNP-RELATED"/>
    <property type="match status" value="1"/>
</dbReference>
<evidence type="ECO:0000256" key="3">
    <source>
        <dbReference type="ARBA" id="ARBA00022475"/>
    </source>
</evidence>
<feature type="transmembrane region" description="Helical" evidence="7">
    <location>
        <begin position="314"/>
        <end position="343"/>
    </location>
</feature>
<evidence type="ECO:0000256" key="4">
    <source>
        <dbReference type="ARBA" id="ARBA00022692"/>
    </source>
</evidence>
<dbReference type="GO" id="GO:0015297">
    <property type="term" value="F:antiporter activity"/>
    <property type="evidence" value="ECO:0007669"/>
    <property type="project" value="InterPro"/>
</dbReference>
<gene>
    <name evidence="8" type="ORF">P7D78_04235</name>
</gene>
<protein>
    <submittedName>
        <fullName evidence="8">MATE family efflux transporter</fullName>
    </submittedName>
</protein>
<keyword evidence="4 7" id="KW-0812">Transmembrane</keyword>
<feature type="transmembrane region" description="Helical" evidence="7">
    <location>
        <begin position="419"/>
        <end position="436"/>
    </location>
</feature>
<feature type="transmembrane region" description="Helical" evidence="7">
    <location>
        <begin position="50"/>
        <end position="71"/>
    </location>
</feature>
<dbReference type="NCBIfam" id="TIGR00797">
    <property type="entry name" value="matE"/>
    <property type="match status" value="1"/>
</dbReference>
<feature type="transmembrane region" description="Helical" evidence="7">
    <location>
        <begin position="191"/>
        <end position="211"/>
    </location>
</feature>
<comment type="caution">
    <text evidence="8">The sequence shown here is derived from an EMBL/GenBank/DDBJ whole genome shotgun (WGS) entry which is preliminary data.</text>
</comment>
<dbReference type="EMBL" id="JARPXM010000002">
    <property type="protein sequence ID" value="MDT2537325.1"/>
    <property type="molecule type" value="Genomic_DNA"/>
</dbReference>
<evidence type="ECO:0000313" key="8">
    <source>
        <dbReference type="EMBL" id="MDT2537325.1"/>
    </source>
</evidence>
<evidence type="ECO:0000256" key="2">
    <source>
        <dbReference type="ARBA" id="ARBA00022448"/>
    </source>
</evidence>
<dbReference type="InterPro" id="IPR052031">
    <property type="entry name" value="Membrane_Transporter-Flippase"/>
</dbReference>
<dbReference type="GO" id="GO:0042910">
    <property type="term" value="F:xenobiotic transmembrane transporter activity"/>
    <property type="evidence" value="ECO:0007669"/>
    <property type="project" value="InterPro"/>
</dbReference>
<dbReference type="PIRSF" id="PIRSF006603">
    <property type="entry name" value="DinF"/>
    <property type="match status" value="1"/>
</dbReference>